<evidence type="ECO:0000313" key="2">
    <source>
        <dbReference type="Proteomes" id="UP001519345"/>
    </source>
</evidence>
<dbReference type="Proteomes" id="UP001519345">
    <property type="component" value="Unassembled WGS sequence"/>
</dbReference>
<accession>A0ABS4IE19</accession>
<name>A0ABS4IE19_9BACI</name>
<dbReference type="EMBL" id="JAGGKX010000005">
    <property type="protein sequence ID" value="MBP1969196.1"/>
    <property type="molecule type" value="Genomic_DNA"/>
</dbReference>
<protein>
    <submittedName>
        <fullName evidence="1">Uncharacterized protein</fullName>
    </submittedName>
</protein>
<comment type="caution">
    <text evidence="1">The sequence shown here is derived from an EMBL/GenBank/DDBJ whole genome shotgun (WGS) entry which is preliminary data.</text>
</comment>
<keyword evidence="2" id="KW-1185">Reference proteome</keyword>
<organism evidence="1 2">
    <name type="scientific">Virgibacillus natechei</name>
    <dbReference type="NCBI Taxonomy" id="1216297"/>
    <lineage>
        <taxon>Bacteria</taxon>
        <taxon>Bacillati</taxon>
        <taxon>Bacillota</taxon>
        <taxon>Bacilli</taxon>
        <taxon>Bacillales</taxon>
        <taxon>Bacillaceae</taxon>
        <taxon>Virgibacillus</taxon>
    </lineage>
</organism>
<proteinExistence type="predicted"/>
<reference evidence="1 2" key="1">
    <citation type="submission" date="2021-03" db="EMBL/GenBank/DDBJ databases">
        <title>Genomic Encyclopedia of Type Strains, Phase IV (KMG-IV): sequencing the most valuable type-strain genomes for metagenomic binning, comparative biology and taxonomic classification.</title>
        <authorList>
            <person name="Goeker M."/>
        </authorList>
    </citation>
    <scope>NUCLEOTIDE SEQUENCE [LARGE SCALE GENOMIC DNA]</scope>
    <source>
        <strain evidence="1 2">DSM 25609</strain>
    </source>
</reference>
<gene>
    <name evidence="1" type="ORF">J2Z83_001300</name>
</gene>
<sequence length="43" mass="4908">MKKNVIGTKNVDEATSIACPITTKLSAYTADEELFLWEDIKRY</sequence>
<evidence type="ECO:0000313" key="1">
    <source>
        <dbReference type="EMBL" id="MBP1969196.1"/>
    </source>
</evidence>